<evidence type="ECO:0000256" key="2">
    <source>
        <dbReference type="SAM" id="SignalP"/>
    </source>
</evidence>
<feature type="compositionally biased region" description="Low complexity" evidence="1">
    <location>
        <begin position="125"/>
        <end position="145"/>
    </location>
</feature>
<feature type="compositionally biased region" description="Polar residues" evidence="1">
    <location>
        <begin position="115"/>
        <end position="124"/>
    </location>
</feature>
<keyword evidence="4" id="KW-1185">Reference proteome</keyword>
<feature type="region of interest" description="Disordered" evidence="1">
    <location>
        <begin position="165"/>
        <end position="204"/>
    </location>
</feature>
<gene>
    <name evidence="3" type="ORF">B0H17DRAFT_1191579</name>
</gene>
<proteinExistence type="predicted"/>
<organism evidence="3 4">
    <name type="scientific">Mycena rosella</name>
    <name type="common">Pink bonnet</name>
    <name type="synonym">Agaricus rosellus</name>
    <dbReference type="NCBI Taxonomy" id="1033263"/>
    <lineage>
        <taxon>Eukaryota</taxon>
        <taxon>Fungi</taxon>
        <taxon>Dikarya</taxon>
        <taxon>Basidiomycota</taxon>
        <taxon>Agaricomycotina</taxon>
        <taxon>Agaricomycetes</taxon>
        <taxon>Agaricomycetidae</taxon>
        <taxon>Agaricales</taxon>
        <taxon>Marasmiineae</taxon>
        <taxon>Mycenaceae</taxon>
        <taxon>Mycena</taxon>
    </lineage>
</organism>
<dbReference type="EMBL" id="JARKIE010000004">
    <property type="protein sequence ID" value="KAJ7708078.1"/>
    <property type="molecule type" value="Genomic_DNA"/>
</dbReference>
<sequence length="204" mass="21513">MRLGWITLRAFSFSPALLASFVNAALFENFDCPPVDKDGTALTKGEVFADGPPVECIYPGAGFALPRNLLLDVPRSAGASLVCDICHHKYHLHECYGNHEYPQHFGVPHFHQKYSDSGTPTSEHGTTSGSPSGAGSSLLSNTHSSTSPSSVISLVGAQAHPLIKVPSQRQAGMSPLGRSQAPLWPPVSSSLPRSSSYGSDDGVG</sequence>
<evidence type="ECO:0000256" key="1">
    <source>
        <dbReference type="SAM" id="MobiDB-lite"/>
    </source>
</evidence>
<protein>
    <recommendedName>
        <fullName evidence="5">C2H2-type domain-containing protein</fullName>
    </recommendedName>
</protein>
<name>A0AAD7GYM5_MYCRO</name>
<reference evidence="3" key="1">
    <citation type="submission" date="2023-03" db="EMBL/GenBank/DDBJ databases">
        <title>Massive genome expansion in bonnet fungi (Mycena s.s.) driven by repeated elements and novel gene families across ecological guilds.</title>
        <authorList>
            <consortium name="Lawrence Berkeley National Laboratory"/>
            <person name="Harder C.B."/>
            <person name="Miyauchi S."/>
            <person name="Viragh M."/>
            <person name="Kuo A."/>
            <person name="Thoen E."/>
            <person name="Andreopoulos B."/>
            <person name="Lu D."/>
            <person name="Skrede I."/>
            <person name="Drula E."/>
            <person name="Henrissat B."/>
            <person name="Morin E."/>
            <person name="Kohler A."/>
            <person name="Barry K."/>
            <person name="LaButti K."/>
            <person name="Morin E."/>
            <person name="Salamov A."/>
            <person name="Lipzen A."/>
            <person name="Mereny Z."/>
            <person name="Hegedus B."/>
            <person name="Baldrian P."/>
            <person name="Stursova M."/>
            <person name="Weitz H."/>
            <person name="Taylor A."/>
            <person name="Grigoriev I.V."/>
            <person name="Nagy L.G."/>
            <person name="Martin F."/>
            <person name="Kauserud H."/>
        </authorList>
    </citation>
    <scope>NUCLEOTIDE SEQUENCE</scope>
    <source>
        <strain evidence="3">CBHHK067</strain>
    </source>
</reference>
<evidence type="ECO:0008006" key="5">
    <source>
        <dbReference type="Google" id="ProtNLM"/>
    </source>
</evidence>
<feature type="region of interest" description="Disordered" evidence="1">
    <location>
        <begin position="112"/>
        <end position="145"/>
    </location>
</feature>
<dbReference type="AlphaFoldDB" id="A0AAD7GYM5"/>
<evidence type="ECO:0000313" key="4">
    <source>
        <dbReference type="Proteomes" id="UP001221757"/>
    </source>
</evidence>
<feature type="chain" id="PRO_5042198339" description="C2H2-type domain-containing protein" evidence="2">
    <location>
        <begin position="25"/>
        <end position="204"/>
    </location>
</feature>
<feature type="signal peptide" evidence="2">
    <location>
        <begin position="1"/>
        <end position="24"/>
    </location>
</feature>
<keyword evidence="2" id="KW-0732">Signal</keyword>
<dbReference type="Proteomes" id="UP001221757">
    <property type="component" value="Unassembled WGS sequence"/>
</dbReference>
<feature type="compositionally biased region" description="Low complexity" evidence="1">
    <location>
        <begin position="186"/>
        <end position="204"/>
    </location>
</feature>
<evidence type="ECO:0000313" key="3">
    <source>
        <dbReference type="EMBL" id="KAJ7708078.1"/>
    </source>
</evidence>
<accession>A0AAD7GYM5</accession>
<comment type="caution">
    <text evidence="3">The sequence shown here is derived from an EMBL/GenBank/DDBJ whole genome shotgun (WGS) entry which is preliminary data.</text>
</comment>